<feature type="compositionally biased region" description="Basic and acidic residues" evidence="1">
    <location>
        <begin position="65"/>
        <end position="77"/>
    </location>
</feature>
<feature type="compositionally biased region" description="Polar residues" evidence="1">
    <location>
        <begin position="243"/>
        <end position="253"/>
    </location>
</feature>
<comment type="caution">
    <text evidence="3">The sequence shown here is derived from an EMBL/GenBank/DDBJ whole genome shotgun (WGS) entry which is preliminary data.</text>
</comment>
<dbReference type="EMBL" id="CAUYUE010000009">
    <property type="protein sequence ID" value="CAK0783917.1"/>
    <property type="molecule type" value="Genomic_DNA"/>
</dbReference>
<dbReference type="Gene3D" id="4.10.280.10">
    <property type="entry name" value="Helix-loop-helix DNA-binding domain"/>
    <property type="match status" value="1"/>
</dbReference>
<accession>A0AAV1I9Z0</accession>
<gene>
    <name evidence="3" type="ORF">CVIRNUC_007117</name>
</gene>
<evidence type="ECO:0000313" key="4">
    <source>
        <dbReference type="Proteomes" id="UP001314263"/>
    </source>
</evidence>
<feature type="compositionally biased region" description="Low complexity" evidence="1">
    <location>
        <begin position="215"/>
        <end position="236"/>
    </location>
</feature>
<protein>
    <recommendedName>
        <fullName evidence="2">BHLH domain-containing protein</fullName>
    </recommendedName>
</protein>
<dbReference type="SUPFAM" id="SSF47459">
    <property type="entry name" value="HLH, helix-loop-helix DNA-binding domain"/>
    <property type="match status" value="1"/>
</dbReference>
<feature type="domain" description="BHLH" evidence="2">
    <location>
        <begin position="64"/>
        <end position="114"/>
    </location>
</feature>
<dbReference type="InterPro" id="IPR036638">
    <property type="entry name" value="HLH_DNA-bd_sf"/>
</dbReference>
<keyword evidence="4" id="KW-1185">Reference proteome</keyword>
<sequence>MDPSPDTLAASMHAQLIDPNVLAQLSASAIPNGQNALPMAMASPPEQRAEHDEPPGSGFKTGSLAKEKHSATEKRRRDRIAEGMTQLKDAVLPGKEKEDQAGFLRSAANYIRQLQEALSHLQAMGAVAKLPEDAQWSIRALLMRRLPQAALPRAAAPPPAGADAALPQLLGYLLQQMSKEPGSQDEQQLQASMAQAALMHQMQTQYQSYFQQCVQTQQTPSPTPGQLQALLQQQRQPPMDLPRTSSPALSPQP</sequence>
<feature type="region of interest" description="Disordered" evidence="1">
    <location>
        <begin position="215"/>
        <end position="253"/>
    </location>
</feature>
<evidence type="ECO:0000313" key="3">
    <source>
        <dbReference type="EMBL" id="CAK0783917.1"/>
    </source>
</evidence>
<dbReference type="Proteomes" id="UP001314263">
    <property type="component" value="Unassembled WGS sequence"/>
</dbReference>
<feature type="region of interest" description="Disordered" evidence="1">
    <location>
        <begin position="34"/>
        <end position="77"/>
    </location>
</feature>
<dbReference type="GO" id="GO:0046983">
    <property type="term" value="F:protein dimerization activity"/>
    <property type="evidence" value="ECO:0007669"/>
    <property type="project" value="InterPro"/>
</dbReference>
<evidence type="ECO:0000256" key="1">
    <source>
        <dbReference type="SAM" id="MobiDB-lite"/>
    </source>
</evidence>
<dbReference type="InterPro" id="IPR011598">
    <property type="entry name" value="bHLH_dom"/>
</dbReference>
<dbReference type="PROSITE" id="PS50888">
    <property type="entry name" value="BHLH"/>
    <property type="match status" value="1"/>
</dbReference>
<proteinExistence type="predicted"/>
<dbReference type="AlphaFoldDB" id="A0AAV1I9Z0"/>
<evidence type="ECO:0000259" key="2">
    <source>
        <dbReference type="PROSITE" id="PS50888"/>
    </source>
</evidence>
<organism evidence="3 4">
    <name type="scientific">Coccomyxa viridis</name>
    <dbReference type="NCBI Taxonomy" id="1274662"/>
    <lineage>
        <taxon>Eukaryota</taxon>
        <taxon>Viridiplantae</taxon>
        <taxon>Chlorophyta</taxon>
        <taxon>core chlorophytes</taxon>
        <taxon>Trebouxiophyceae</taxon>
        <taxon>Trebouxiophyceae incertae sedis</taxon>
        <taxon>Coccomyxaceae</taxon>
        <taxon>Coccomyxa</taxon>
    </lineage>
</organism>
<dbReference type="CDD" id="cd00083">
    <property type="entry name" value="bHLH_SF"/>
    <property type="match status" value="1"/>
</dbReference>
<name>A0AAV1I9Z0_9CHLO</name>
<dbReference type="Pfam" id="PF00010">
    <property type="entry name" value="HLH"/>
    <property type="match status" value="1"/>
</dbReference>
<reference evidence="3 4" key="1">
    <citation type="submission" date="2023-10" db="EMBL/GenBank/DDBJ databases">
        <authorList>
            <person name="Maclean D."/>
            <person name="Macfadyen A."/>
        </authorList>
    </citation>
    <scope>NUCLEOTIDE SEQUENCE [LARGE SCALE GENOMIC DNA]</scope>
</reference>
<dbReference type="SMART" id="SM00353">
    <property type="entry name" value="HLH"/>
    <property type="match status" value="1"/>
</dbReference>